<keyword evidence="5" id="KW-1185">Reference proteome</keyword>
<comment type="similarity">
    <text evidence="1">Belongs to the UDP-glycosyltransferase family.</text>
</comment>
<name>A0ABR2U3K2_9ROSI</name>
<sequence>MLGVGTDFVKTVKAAREAESKSYGVVVNSFYELEATYGDYYKNVLRKKLWHIGPVSFCNRTTIDKADSEKKSAIDQHECLKWLDSKQPNSVLYISFGSLNTFSSAQLKEIVMGLEASELQFIWIVRKQNNDDEDDDWLPEGFEKRMEGKGLVIRRWTPQVLILDHEAVGGFMTHCGWNSTLEGVCGGVLMVTWPARGPVLNRKVDDPSLEDWSFCGYREMGEKGSH</sequence>
<evidence type="ECO:0000313" key="4">
    <source>
        <dbReference type="EMBL" id="KAK9044291.1"/>
    </source>
</evidence>
<keyword evidence="2" id="KW-0328">Glycosyltransferase</keyword>
<dbReference type="CDD" id="cd03784">
    <property type="entry name" value="GT1_Gtf-like"/>
    <property type="match status" value="1"/>
</dbReference>
<dbReference type="Proteomes" id="UP001396334">
    <property type="component" value="Unassembled WGS sequence"/>
</dbReference>
<dbReference type="Gene3D" id="3.40.50.2000">
    <property type="entry name" value="Glycogen Phosphorylase B"/>
    <property type="match status" value="2"/>
</dbReference>
<dbReference type="Pfam" id="PF00201">
    <property type="entry name" value="UDPGT"/>
    <property type="match status" value="1"/>
</dbReference>
<dbReference type="SUPFAM" id="SSF53756">
    <property type="entry name" value="UDP-Glycosyltransferase/glycogen phosphorylase"/>
    <property type="match status" value="1"/>
</dbReference>
<protein>
    <submittedName>
        <fullName evidence="4">Uncharacterized protein</fullName>
    </submittedName>
</protein>
<evidence type="ECO:0000313" key="5">
    <source>
        <dbReference type="Proteomes" id="UP001396334"/>
    </source>
</evidence>
<organism evidence="4 5">
    <name type="scientific">Hibiscus sabdariffa</name>
    <name type="common">roselle</name>
    <dbReference type="NCBI Taxonomy" id="183260"/>
    <lineage>
        <taxon>Eukaryota</taxon>
        <taxon>Viridiplantae</taxon>
        <taxon>Streptophyta</taxon>
        <taxon>Embryophyta</taxon>
        <taxon>Tracheophyta</taxon>
        <taxon>Spermatophyta</taxon>
        <taxon>Magnoliopsida</taxon>
        <taxon>eudicotyledons</taxon>
        <taxon>Gunneridae</taxon>
        <taxon>Pentapetalae</taxon>
        <taxon>rosids</taxon>
        <taxon>malvids</taxon>
        <taxon>Malvales</taxon>
        <taxon>Malvaceae</taxon>
        <taxon>Malvoideae</taxon>
        <taxon>Hibiscus</taxon>
    </lineage>
</organism>
<dbReference type="InterPro" id="IPR002213">
    <property type="entry name" value="UDP_glucos_trans"/>
</dbReference>
<keyword evidence="3" id="KW-0808">Transferase</keyword>
<evidence type="ECO:0000256" key="2">
    <source>
        <dbReference type="ARBA" id="ARBA00022676"/>
    </source>
</evidence>
<evidence type="ECO:0000256" key="1">
    <source>
        <dbReference type="ARBA" id="ARBA00009995"/>
    </source>
</evidence>
<reference evidence="4 5" key="1">
    <citation type="journal article" date="2024" name="G3 (Bethesda)">
        <title>Genome assembly of Hibiscus sabdariffa L. provides insights into metabolisms of medicinal natural products.</title>
        <authorList>
            <person name="Kim T."/>
        </authorList>
    </citation>
    <scope>NUCLEOTIDE SEQUENCE [LARGE SCALE GENOMIC DNA]</scope>
    <source>
        <strain evidence="4">TK-2024</strain>
        <tissue evidence="4">Old leaves</tissue>
    </source>
</reference>
<accession>A0ABR2U3K2</accession>
<dbReference type="PANTHER" id="PTHR48047:SF135">
    <property type="entry name" value="GLYCOSYLTRANSFERASE"/>
    <property type="match status" value="1"/>
</dbReference>
<dbReference type="EMBL" id="JBBPBN010000003">
    <property type="protein sequence ID" value="KAK9044291.1"/>
    <property type="molecule type" value="Genomic_DNA"/>
</dbReference>
<comment type="caution">
    <text evidence="4">The sequence shown here is derived from an EMBL/GenBank/DDBJ whole genome shotgun (WGS) entry which is preliminary data.</text>
</comment>
<evidence type="ECO:0000256" key="3">
    <source>
        <dbReference type="ARBA" id="ARBA00022679"/>
    </source>
</evidence>
<proteinExistence type="inferred from homology"/>
<gene>
    <name evidence="4" type="ORF">V6N11_072604</name>
</gene>
<dbReference type="PANTHER" id="PTHR48047">
    <property type="entry name" value="GLYCOSYLTRANSFERASE"/>
    <property type="match status" value="1"/>
</dbReference>